<gene>
    <name evidence="1" type="ORF">E5225_02990</name>
</gene>
<name>A0A4P7SGC8_9CELL</name>
<evidence type="ECO:0000313" key="2">
    <source>
        <dbReference type="Proteomes" id="UP000296469"/>
    </source>
</evidence>
<proteinExistence type="predicted"/>
<evidence type="ECO:0000313" key="1">
    <source>
        <dbReference type="EMBL" id="QCB92668.1"/>
    </source>
</evidence>
<reference evidence="1 2" key="1">
    <citation type="submission" date="2019-04" db="EMBL/GenBank/DDBJ databases">
        <title>Isolation and identification of Cellulomonas shaoxiangyii sp. Nov. isolated from feces of the Tibetan antelopes (Pantholops hodgsonii) in the Qinghai-Tibet plateau of China.</title>
        <authorList>
            <person name="Tian Z."/>
        </authorList>
    </citation>
    <scope>NUCLEOTIDE SEQUENCE [LARGE SCALE GENOMIC DNA]</scope>
    <source>
        <strain evidence="1 2">Z28</strain>
    </source>
</reference>
<dbReference type="KEGG" id="celz:E5225_02990"/>
<accession>A0A4P7SGC8</accession>
<dbReference type="EMBL" id="CP039291">
    <property type="protein sequence ID" value="QCB92668.1"/>
    <property type="molecule type" value="Genomic_DNA"/>
</dbReference>
<dbReference type="OrthoDB" id="9986934at2"/>
<sequence>MSVPAWGVSTVRPSIALATDGPADPLLATASEVLRSHRFAVEHAAGTTTLLGRRTQWSNLLAQKLPMPVTARVDVTSAPAGRGCTLRLTVDRGKDELRAGRLVRTVVDDVVARLGAAGLPVDVGPWESGTPEP</sequence>
<dbReference type="RefSeq" id="WP_135974046.1">
    <property type="nucleotide sequence ID" value="NZ_CP039291.1"/>
</dbReference>
<keyword evidence="2" id="KW-1185">Reference proteome</keyword>
<organism evidence="1 2">
    <name type="scientific">Cellulomonas shaoxiangyii</name>
    <dbReference type="NCBI Taxonomy" id="2566013"/>
    <lineage>
        <taxon>Bacteria</taxon>
        <taxon>Bacillati</taxon>
        <taxon>Actinomycetota</taxon>
        <taxon>Actinomycetes</taxon>
        <taxon>Micrococcales</taxon>
        <taxon>Cellulomonadaceae</taxon>
        <taxon>Cellulomonas</taxon>
    </lineage>
</organism>
<dbReference type="Proteomes" id="UP000296469">
    <property type="component" value="Chromosome"/>
</dbReference>
<dbReference type="AlphaFoldDB" id="A0A4P7SGC8"/>
<protein>
    <submittedName>
        <fullName evidence="1">Uncharacterized protein</fullName>
    </submittedName>
</protein>